<feature type="domain" description="GT23" evidence="6">
    <location>
        <begin position="226"/>
        <end position="441"/>
    </location>
</feature>
<gene>
    <name evidence="7" type="ORF">PoB_005403000</name>
</gene>
<dbReference type="Pfam" id="PF19745">
    <property type="entry name" value="FUT8_N_cat"/>
    <property type="match status" value="1"/>
</dbReference>
<keyword evidence="8" id="KW-1185">Reference proteome</keyword>
<feature type="region of interest" description="Important for donor substrate binding" evidence="3">
    <location>
        <begin position="386"/>
        <end position="387"/>
    </location>
</feature>
<keyword evidence="4" id="KW-0175">Coiled coil</keyword>
<comment type="similarity">
    <text evidence="3">Belongs to the glycosyltransferase 23 family.</text>
</comment>
<keyword evidence="1 3" id="KW-0328">Glycosyltransferase</keyword>
<name>A0AAV4C7Y6_9GAST</name>
<evidence type="ECO:0000259" key="6">
    <source>
        <dbReference type="PROSITE" id="PS51659"/>
    </source>
</evidence>
<dbReference type="EMBL" id="BLXT01005922">
    <property type="protein sequence ID" value="GFO27525.1"/>
    <property type="molecule type" value="Genomic_DNA"/>
</dbReference>
<dbReference type="PROSITE" id="PS51659">
    <property type="entry name" value="GT23"/>
    <property type="match status" value="1"/>
</dbReference>
<evidence type="ECO:0000256" key="3">
    <source>
        <dbReference type="PROSITE-ProRule" id="PRU00992"/>
    </source>
</evidence>
<dbReference type="Proteomes" id="UP000735302">
    <property type="component" value="Unassembled WGS sequence"/>
</dbReference>
<keyword evidence="5" id="KW-0732">Signal</keyword>
<feature type="chain" id="PRO_5043819932" evidence="5">
    <location>
        <begin position="27"/>
        <end position="441"/>
    </location>
</feature>
<dbReference type="CDD" id="cd11300">
    <property type="entry name" value="Fut8_like"/>
    <property type="match status" value="1"/>
</dbReference>
<dbReference type="PANTHER" id="PTHR13132">
    <property type="entry name" value="ALPHA- 1,6 -FUCOSYLTRANSFERASE"/>
    <property type="match status" value="1"/>
</dbReference>
<sequence>MKQWKVVASMLALWACVLLYITCTMPLPSSPSGSASSSSSSLRFSQGEDALREAEIAAEKAAGSLAQTLDEMQLLQKQNAELRRLLSQFSAKQATKEPVKEAMLDSLKSRLDKANHHLSMLKDGSSSGLSLAEERARRKTEMTVRELWFFLKSQLSLLESDEGIGQLRLKKLRADLDGYRRTLLDDFENLRKANDAEGWRLHKSQELGELVQRRLEYIQNPIDCSNAKKIVCNLHKGCGFGCQLHHVTYCLITAYALNRTLVLESKGWRYAPRGWETVFAPLSHTCIEKGNGPKAYWGLAYRDIEKHQVIEMPIVDSLHPRPDFMPLAVPRDLASHLEIFHGDPAVWWIGQVVRYLMRLKPEVQKDVDNAGKKMGFRNVIVGVHIRRTDKINLEAAFHSLDEYMSHVEDFYDQLERKKPGITRRVYLASDDSTVLTEAKNK</sequence>
<evidence type="ECO:0000313" key="7">
    <source>
        <dbReference type="EMBL" id="GFO27525.1"/>
    </source>
</evidence>
<evidence type="ECO:0000256" key="5">
    <source>
        <dbReference type="SAM" id="SignalP"/>
    </source>
</evidence>
<dbReference type="GO" id="GO:0006487">
    <property type="term" value="P:protein N-linked glycosylation"/>
    <property type="evidence" value="ECO:0007669"/>
    <property type="project" value="TreeGrafter"/>
</dbReference>
<organism evidence="7 8">
    <name type="scientific">Plakobranchus ocellatus</name>
    <dbReference type="NCBI Taxonomy" id="259542"/>
    <lineage>
        <taxon>Eukaryota</taxon>
        <taxon>Metazoa</taxon>
        <taxon>Spiralia</taxon>
        <taxon>Lophotrochozoa</taxon>
        <taxon>Mollusca</taxon>
        <taxon>Gastropoda</taxon>
        <taxon>Heterobranchia</taxon>
        <taxon>Euthyneura</taxon>
        <taxon>Panpulmonata</taxon>
        <taxon>Sacoglossa</taxon>
        <taxon>Placobranchoidea</taxon>
        <taxon>Plakobranchidae</taxon>
        <taxon>Plakobranchus</taxon>
    </lineage>
</organism>
<proteinExistence type="inferred from homology"/>
<dbReference type="InterPro" id="IPR027350">
    <property type="entry name" value="GT23_dom"/>
</dbReference>
<dbReference type="GO" id="GO:0046921">
    <property type="term" value="F:alpha-(1-&gt;6)-fucosyltransferase activity"/>
    <property type="evidence" value="ECO:0007669"/>
    <property type="project" value="TreeGrafter"/>
</dbReference>
<dbReference type="AlphaFoldDB" id="A0AAV4C7Y6"/>
<dbReference type="Gene3D" id="3.40.50.11350">
    <property type="match status" value="1"/>
</dbReference>
<evidence type="ECO:0000313" key="8">
    <source>
        <dbReference type="Proteomes" id="UP000735302"/>
    </source>
</evidence>
<keyword evidence="2 3" id="KW-0808">Transferase</keyword>
<dbReference type="Gene3D" id="1.10.287.1060">
    <property type="entry name" value="ESAT-6-like"/>
    <property type="match status" value="1"/>
</dbReference>
<dbReference type="InterPro" id="IPR045573">
    <property type="entry name" value="Fut8_N_cat"/>
</dbReference>
<accession>A0AAV4C7Y6</accession>
<evidence type="ECO:0000256" key="1">
    <source>
        <dbReference type="ARBA" id="ARBA00022676"/>
    </source>
</evidence>
<feature type="coiled-coil region" evidence="4">
    <location>
        <begin position="65"/>
        <end position="92"/>
    </location>
</feature>
<protein>
    <submittedName>
        <fullName evidence="7">Alpha-(1,6)-fucosyltransferase</fullName>
    </submittedName>
</protein>
<reference evidence="7 8" key="1">
    <citation type="journal article" date="2021" name="Elife">
        <title>Chloroplast acquisition without the gene transfer in kleptoplastic sea slugs, Plakobranchus ocellatus.</title>
        <authorList>
            <person name="Maeda T."/>
            <person name="Takahashi S."/>
            <person name="Yoshida T."/>
            <person name="Shimamura S."/>
            <person name="Takaki Y."/>
            <person name="Nagai Y."/>
            <person name="Toyoda A."/>
            <person name="Suzuki Y."/>
            <person name="Arimoto A."/>
            <person name="Ishii H."/>
            <person name="Satoh N."/>
            <person name="Nishiyama T."/>
            <person name="Hasebe M."/>
            <person name="Maruyama T."/>
            <person name="Minagawa J."/>
            <person name="Obokata J."/>
            <person name="Shigenobu S."/>
        </authorList>
    </citation>
    <scope>NUCLEOTIDE SEQUENCE [LARGE SCALE GENOMIC DNA]</scope>
</reference>
<comment type="caution">
    <text evidence="7">The sequence shown here is derived from an EMBL/GenBank/DDBJ whole genome shotgun (WGS) entry which is preliminary data.</text>
</comment>
<evidence type="ECO:0000256" key="2">
    <source>
        <dbReference type="ARBA" id="ARBA00022679"/>
    </source>
</evidence>
<dbReference type="PANTHER" id="PTHR13132:SF29">
    <property type="entry name" value="ALPHA-(1,6)-FUCOSYLTRANSFERASE"/>
    <property type="match status" value="1"/>
</dbReference>
<evidence type="ECO:0000256" key="4">
    <source>
        <dbReference type="SAM" id="Coils"/>
    </source>
</evidence>
<feature type="signal peptide" evidence="5">
    <location>
        <begin position="1"/>
        <end position="26"/>
    </location>
</feature>